<reference evidence="1 2" key="1">
    <citation type="submission" date="2023-08" db="EMBL/GenBank/DDBJ databases">
        <title>A Necator americanus chromosomal reference genome.</title>
        <authorList>
            <person name="Ilik V."/>
            <person name="Petrzelkova K.J."/>
            <person name="Pardy F."/>
            <person name="Fuh T."/>
            <person name="Niatou-Singa F.S."/>
            <person name="Gouil Q."/>
            <person name="Baker L."/>
            <person name="Ritchie M.E."/>
            <person name="Jex A.R."/>
            <person name="Gazzola D."/>
            <person name="Li H."/>
            <person name="Toshio Fujiwara R."/>
            <person name="Zhan B."/>
            <person name="Aroian R.V."/>
            <person name="Pafco B."/>
            <person name="Schwarz E.M."/>
        </authorList>
    </citation>
    <scope>NUCLEOTIDE SEQUENCE [LARGE SCALE GENOMIC DNA]</scope>
    <source>
        <strain evidence="1 2">Aroian</strain>
        <tissue evidence="1">Whole animal</tissue>
    </source>
</reference>
<sequence length="134" mass="14695">MAKASHTLQKGAVVQRHARAHIVKGRMPKGNMEFLPTNIGLVTLNSRSLSGKLQQPAVSRPLRYLHALFAALREIRIRNRVLTSIDSDAIHCSDVDEREVGGGAIAVRNDNNNLVEEFSSTSSRSTSSCEISEE</sequence>
<dbReference type="Proteomes" id="UP001303046">
    <property type="component" value="Unassembled WGS sequence"/>
</dbReference>
<evidence type="ECO:0000313" key="2">
    <source>
        <dbReference type="Proteomes" id="UP001303046"/>
    </source>
</evidence>
<evidence type="ECO:0000313" key="1">
    <source>
        <dbReference type="EMBL" id="KAK6763961.1"/>
    </source>
</evidence>
<comment type="caution">
    <text evidence="1">The sequence shown here is derived from an EMBL/GenBank/DDBJ whole genome shotgun (WGS) entry which is preliminary data.</text>
</comment>
<name>A0ABR1EQ30_NECAM</name>
<proteinExistence type="predicted"/>
<keyword evidence="2" id="KW-1185">Reference proteome</keyword>
<accession>A0ABR1EQ30</accession>
<organism evidence="1 2">
    <name type="scientific">Necator americanus</name>
    <name type="common">Human hookworm</name>
    <dbReference type="NCBI Taxonomy" id="51031"/>
    <lineage>
        <taxon>Eukaryota</taxon>
        <taxon>Metazoa</taxon>
        <taxon>Ecdysozoa</taxon>
        <taxon>Nematoda</taxon>
        <taxon>Chromadorea</taxon>
        <taxon>Rhabditida</taxon>
        <taxon>Rhabditina</taxon>
        <taxon>Rhabditomorpha</taxon>
        <taxon>Strongyloidea</taxon>
        <taxon>Ancylostomatidae</taxon>
        <taxon>Bunostominae</taxon>
        <taxon>Necator</taxon>
    </lineage>
</organism>
<gene>
    <name evidence="1" type="primary">Necator_chrX.g24501</name>
    <name evidence="1" type="ORF">RB195_024336</name>
</gene>
<protein>
    <submittedName>
        <fullName evidence="1">Uncharacterized protein</fullName>
    </submittedName>
</protein>
<dbReference type="EMBL" id="JAVFWL010000006">
    <property type="protein sequence ID" value="KAK6763961.1"/>
    <property type="molecule type" value="Genomic_DNA"/>
</dbReference>